<protein>
    <submittedName>
        <fullName evidence="1">Uncharacterized protein</fullName>
    </submittedName>
</protein>
<sequence length="85" mass="9848">MFLGSSWSLTSKLVQRVINSIISPPQVPMNQELKKKAAGIVLEHTRKDNQRKIKKLTKKIARNKILWGMGNMEQFEKNIAGWNNW</sequence>
<evidence type="ECO:0000313" key="1">
    <source>
        <dbReference type="EMBL" id="CEK67683.1"/>
    </source>
</evidence>
<name>A0A0B6ZGJ5_9EUPU</name>
<dbReference type="EMBL" id="HACG01020818">
    <property type="protein sequence ID" value="CEK67683.1"/>
    <property type="molecule type" value="Transcribed_RNA"/>
</dbReference>
<accession>A0A0B6ZGJ5</accession>
<gene>
    <name evidence="1" type="primary">ORF63564</name>
</gene>
<dbReference type="AlphaFoldDB" id="A0A0B6ZGJ5"/>
<reference evidence="1" key="1">
    <citation type="submission" date="2014-12" db="EMBL/GenBank/DDBJ databases">
        <title>Insight into the proteome of Arion vulgaris.</title>
        <authorList>
            <person name="Aradska J."/>
            <person name="Bulat T."/>
            <person name="Smidak R."/>
            <person name="Sarate P."/>
            <person name="Gangsoo J."/>
            <person name="Sialana F."/>
            <person name="Bilban M."/>
            <person name="Lubec G."/>
        </authorList>
    </citation>
    <scope>NUCLEOTIDE SEQUENCE</scope>
    <source>
        <tissue evidence="1">Skin</tissue>
    </source>
</reference>
<organism evidence="1">
    <name type="scientific">Arion vulgaris</name>
    <dbReference type="NCBI Taxonomy" id="1028688"/>
    <lineage>
        <taxon>Eukaryota</taxon>
        <taxon>Metazoa</taxon>
        <taxon>Spiralia</taxon>
        <taxon>Lophotrochozoa</taxon>
        <taxon>Mollusca</taxon>
        <taxon>Gastropoda</taxon>
        <taxon>Heterobranchia</taxon>
        <taxon>Euthyneura</taxon>
        <taxon>Panpulmonata</taxon>
        <taxon>Eupulmonata</taxon>
        <taxon>Stylommatophora</taxon>
        <taxon>Helicina</taxon>
        <taxon>Arionoidea</taxon>
        <taxon>Arionidae</taxon>
        <taxon>Arion</taxon>
    </lineage>
</organism>
<proteinExistence type="predicted"/>